<evidence type="ECO:0000313" key="2">
    <source>
        <dbReference type="Proteomes" id="UP001151760"/>
    </source>
</evidence>
<proteinExistence type="predicted"/>
<reference evidence="1" key="1">
    <citation type="journal article" date="2022" name="Int. J. Mol. Sci.">
        <title>Draft Genome of Tanacetum Coccineum: Genomic Comparison of Closely Related Tanacetum-Family Plants.</title>
        <authorList>
            <person name="Yamashiro T."/>
            <person name="Shiraishi A."/>
            <person name="Nakayama K."/>
            <person name="Satake H."/>
        </authorList>
    </citation>
    <scope>NUCLEOTIDE SEQUENCE</scope>
</reference>
<organism evidence="1 2">
    <name type="scientific">Tanacetum coccineum</name>
    <dbReference type="NCBI Taxonomy" id="301880"/>
    <lineage>
        <taxon>Eukaryota</taxon>
        <taxon>Viridiplantae</taxon>
        <taxon>Streptophyta</taxon>
        <taxon>Embryophyta</taxon>
        <taxon>Tracheophyta</taxon>
        <taxon>Spermatophyta</taxon>
        <taxon>Magnoliopsida</taxon>
        <taxon>eudicotyledons</taxon>
        <taxon>Gunneridae</taxon>
        <taxon>Pentapetalae</taxon>
        <taxon>asterids</taxon>
        <taxon>campanulids</taxon>
        <taxon>Asterales</taxon>
        <taxon>Asteraceae</taxon>
        <taxon>Asteroideae</taxon>
        <taxon>Anthemideae</taxon>
        <taxon>Anthemidinae</taxon>
        <taxon>Tanacetum</taxon>
    </lineage>
</organism>
<dbReference type="EMBL" id="BQNB010018708">
    <property type="protein sequence ID" value="GJT77403.1"/>
    <property type="molecule type" value="Genomic_DNA"/>
</dbReference>
<reference evidence="1" key="2">
    <citation type="submission" date="2022-01" db="EMBL/GenBank/DDBJ databases">
        <authorList>
            <person name="Yamashiro T."/>
            <person name="Shiraishi A."/>
            <person name="Satake H."/>
            <person name="Nakayama K."/>
        </authorList>
    </citation>
    <scope>NUCLEOTIDE SEQUENCE</scope>
</reference>
<comment type="caution">
    <text evidence="1">The sequence shown here is derived from an EMBL/GenBank/DDBJ whole genome shotgun (WGS) entry which is preliminary data.</text>
</comment>
<gene>
    <name evidence="1" type="ORF">Tco_1044128</name>
</gene>
<evidence type="ECO:0000313" key="1">
    <source>
        <dbReference type="EMBL" id="GJT77403.1"/>
    </source>
</evidence>
<name>A0ABQ5GPG8_9ASTR</name>
<dbReference type="Proteomes" id="UP001151760">
    <property type="component" value="Unassembled WGS sequence"/>
</dbReference>
<sequence length="347" mass="37617">MFISLNLVFPLDAFRLVIKLHVIEDPVKIIDHEVNQLKQSRIPIVKVYWNSCQRPEFTWEREDQFKAKYSHLFVTTSSAVGVAVVIEESAHELLTFRDAIACEAEIWVTKGLLDEAKEIILGMEVFRFQSSNALRVLQFRFSNGMSVLGVGGWVVVVKRRAGGVGGDKVGGTGCSSWGRKAEVCGEGGRAGEEVEEWSGGGSDGVSVWMVRGGVIGWWGGVLDGGLGEGGVTRWGVCERTGSRMSGWGGSWDDKGEVGRFGEGVRGGGGDCGVSVGSLESKVMRKCCFVVERDALLRGEFTLSSLDVLQEFSFLLQMGFTLILATLDGLDVGLLGDVIGEDDFDNDS</sequence>
<keyword evidence="2" id="KW-1185">Reference proteome</keyword>
<protein>
    <submittedName>
        <fullName evidence="1">Uncharacterized protein</fullName>
    </submittedName>
</protein>
<accession>A0ABQ5GPG8</accession>